<evidence type="ECO:0000256" key="1">
    <source>
        <dbReference type="ARBA" id="ARBA00004442"/>
    </source>
</evidence>
<evidence type="ECO:0000259" key="6">
    <source>
        <dbReference type="PROSITE" id="PS51123"/>
    </source>
</evidence>
<evidence type="ECO:0000256" key="2">
    <source>
        <dbReference type="ARBA" id="ARBA00023136"/>
    </source>
</evidence>
<feature type="signal peptide" evidence="5">
    <location>
        <begin position="1"/>
        <end position="34"/>
    </location>
</feature>
<dbReference type="PRINTS" id="PR01021">
    <property type="entry name" value="OMPADOMAIN"/>
</dbReference>
<keyword evidence="2 4" id="KW-0472">Membrane</keyword>
<dbReference type="Pfam" id="PF00691">
    <property type="entry name" value="OmpA"/>
    <property type="match status" value="1"/>
</dbReference>
<dbReference type="AlphaFoldDB" id="A0A286D5T2"/>
<dbReference type="InterPro" id="IPR050330">
    <property type="entry name" value="Bact_OuterMem_StrucFunc"/>
</dbReference>
<organism evidence="7 8">
    <name type="scientific">Pseudoxanthomonas wuyuanensis</name>
    <dbReference type="NCBI Taxonomy" id="1073196"/>
    <lineage>
        <taxon>Bacteria</taxon>
        <taxon>Pseudomonadati</taxon>
        <taxon>Pseudomonadota</taxon>
        <taxon>Gammaproteobacteria</taxon>
        <taxon>Lysobacterales</taxon>
        <taxon>Lysobacteraceae</taxon>
        <taxon>Pseudoxanthomonas</taxon>
    </lineage>
</organism>
<keyword evidence="3" id="KW-0998">Cell outer membrane</keyword>
<protein>
    <submittedName>
        <fullName evidence="7">Outer membrane protein OmpA</fullName>
    </submittedName>
</protein>
<evidence type="ECO:0000313" key="8">
    <source>
        <dbReference type="Proteomes" id="UP000219374"/>
    </source>
</evidence>
<evidence type="ECO:0000313" key="7">
    <source>
        <dbReference type="EMBL" id="SOD54008.1"/>
    </source>
</evidence>
<feature type="chain" id="PRO_5013103592" evidence="5">
    <location>
        <begin position="35"/>
        <end position="298"/>
    </location>
</feature>
<dbReference type="GO" id="GO:0009279">
    <property type="term" value="C:cell outer membrane"/>
    <property type="evidence" value="ECO:0007669"/>
    <property type="project" value="UniProtKB-SubCell"/>
</dbReference>
<keyword evidence="5" id="KW-0732">Signal</keyword>
<gene>
    <name evidence="7" type="ORF">SAMN06296416_10341</name>
</gene>
<dbReference type="RefSeq" id="WP_202926341.1">
    <property type="nucleotide sequence ID" value="NZ_OCND01000003.1"/>
</dbReference>
<name>A0A286D5T2_9GAMM</name>
<sequence length="298" mass="31665">MAMDVIRRPNGTWRLPAALMVLALLAEPAMPAAAQSPPSRSVLGPWVGTYVCAQGLTGLTLSITEATPTQARALFHFYADPRNPRVPTGCFTMSGTYEPSTGRLQLKGGDWLLRPAGYHVVSFDGHVDAAGRRFTGKVGGASACKQFDLARTAPPSPPPAACAVAMPVVQADLQDAGRIGDALAGQGRVDLNILFDFAQATIRADSLPQLDELGRTLLAPPLAARRIGIHGHTDAVGSVDANLRLSRQRAAAVADYLARTFGISPQRLEVQGHGESRLKQPRAPEAEANRRVEIVVLD</sequence>
<dbReference type="Gene3D" id="3.30.1330.60">
    <property type="entry name" value="OmpA-like domain"/>
    <property type="match status" value="1"/>
</dbReference>
<dbReference type="PROSITE" id="PS51123">
    <property type="entry name" value="OMPA_2"/>
    <property type="match status" value="1"/>
</dbReference>
<dbReference type="InterPro" id="IPR006664">
    <property type="entry name" value="OMP_bac"/>
</dbReference>
<dbReference type="SUPFAM" id="SSF103088">
    <property type="entry name" value="OmpA-like"/>
    <property type="match status" value="1"/>
</dbReference>
<evidence type="ECO:0000256" key="3">
    <source>
        <dbReference type="ARBA" id="ARBA00023237"/>
    </source>
</evidence>
<dbReference type="EMBL" id="OCND01000003">
    <property type="protein sequence ID" value="SOD54008.1"/>
    <property type="molecule type" value="Genomic_DNA"/>
</dbReference>
<evidence type="ECO:0000256" key="5">
    <source>
        <dbReference type="SAM" id="SignalP"/>
    </source>
</evidence>
<keyword evidence="8" id="KW-1185">Reference proteome</keyword>
<accession>A0A286D5T2</accession>
<reference evidence="7 8" key="1">
    <citation type="submission" date="2017-09" db="EMBL/GenBank/DDBJ databases">
        <authorList>
            <person name="Ehlers B."/>
            <person name="Leendertz F.H."/>
        </authorList>
    </citation>
    <scope>NUCLEOTIDE SEQUENCE [LARGE SCALE GENOMIC DNA]</scope>
    <source>
        <strain evidence="7 8">CGMCC 1.10978</strain>
    </source>
</reference>
<dbReference type="Proteomes" id="UP000219374">
    <property type="component" value="Unassembled WGS sequence"/>
</dbReference>
<feature type="domain" description="OmpA-like" evidence="6">
    <location>
        <begin position="182"/>
        <end position="298"/>
    </location>
</feature>
<dbReference type="CDD" id="cd07185">
    <property type="entry name" value="OmpA_C-like"/>
    <property type="match status" value="1"/>
</dbReference>
<dbReference type="InterPro" id="IPR006665">
    <property type="entry name" value="OmpA-like"/>
</dbReference>
<dbReference type="PANTHER" id="PTHR30329">
    <property type="entry name" value="STATOR ELEMENT OF FLAGELLAR MOTOR COMPLEX"/>
    <property type="match status" value="1"/>
</dbReference>
<comment type="subcellular location">
    <subcellularLocation>
        <location evidence="1">Cell outer membrane</location>
    </subcellularLocation>
</comment>
<proteinExistence type="predicted"/>
<dbReference type="PANTHER" id="PTHR30329:SF21">
    <property type="entry name" value="LIPOPROTEIN YIAD-RELATED"/>
    <property type="match status" value="1"/>
</dbReference>
<evidence type="ECO:0000256" key="4">
    <source>
        <dbReference type="PROSITE-ProRule" id="PRU00473"/>
    </source>
</evidence>
<dbReference type="InterPro" id="IPR036737">
    <property type="entry name" value="OmpA-like_sf"/>
</dbReference>